<gene>
    <name evidence="2" type="primary">nad2</name>
</gene>
<evidence type="ECO:0000313" key="2">
    <source>
        <dbReference type="EMBL" id="AGZ64195.1"/>
    </source>
</evidence>
<dbReference type="AlphaFoldDB" id="A0A075CF03"/>
<protein>
    <submittedName>
        <fullName evidence="2">NADH dehydrogenase subunit 2</fullName>
    </submittedName>
</protein>
<feature type="transmembrane region" description="Helical" evidence="1">
    <location>
        <begin position="262"/>
        <end position="278"/>
    </location>
</feature>
<feature type="transmembrane region" description="Helical" evidence="1">
    <location>
        <begin position="85"/>
        <end position="105"/>
    </location>
</feature>
<feature type="transmembrane region" description="Helical" evidence="1">
    <location>
        <begin position="159"/>
        <end position="183"/>
    </location>
</feature>
<feature type="transmembrane region" description="Helical" evidence="1">
    <location>
        <begin position="47"/>
        <end position="73"/>
    </location>
</feature>
<keyword evidence="1" id="KW-0812">Transmembrane</keyword>
<proteinExistence type="predicted"/>
<feature type="transmembrane region" description="Helical" evidence="1">
    <location>
        <begin position="6"/>
        <end position="35"/>
    </location>
</feature>
<name>A0A075CF03_NEMSP</name>
<keyword evidence="2" id="KW-0496">Mitochondrion</keyword>
<feature type="transmembrane region" description="Helical" evidence="1">
    <location>
        <begin position="195"/>
        <end position="215"/>
    </location>
</feature>
<sequence length="279" mass="33098">MFFVFMVFLFSLIAVLVNNVVVWWSIFLLMTLLFVSLNKGLMSYSSLFNYFVLQESLGLLFLLLTMGFFQFIVLLLKIGVSPLHFWIFSVLDGVYGFNLVWFLTFQKMPFLFVMLQFVYGMFVFVFVFGLLVCLFQMLLVKSFKSLLVLSSTESFNWMFLSFIFSFLSVVFLFVYYLVLMIYLIPKFELLNVYSFVGWETVLVFLNMPFTVNFFIKIYSLISLLSFYSFFVLLTLMLLFLSMLSIGFWLVNLSVKLYYDYKYSKFVYPYILLLMFAVVM</sequence>
<accession>A0A075CF03</accession>
<geneLocation type="mitochondrion" evidence="2"/>
<organism evidence="2">
    <name type="scientific">Nematodirus spathiger</name>
    <name type="common">Thin-necked intestinal worm</name>
    <dbReference type="NCBI Taxonomy" id="61841"/>
    <lineage>
        <taxon>Eukaryota</taxon>
        <taxon>Metazoa</taxon>
        <taxon>Ecdysozoa</taxon>
        <taxon>Nematoda</taxon>
        <taxon>Chromadorea</taxon>
        <taxon>Rhabditida</taxon>
        <taxon>Rhabditina</taxon>
        <taxon>Rhabditomorpha</taxon>
        <taxon>Strongyloidea</taxon>
        <taxon>Molineidae</taxon>
        <taxon>Nematodirus</taxon>
    </lineage>
</organism>
<feature type="transmembrane region" description="Helical" evidence="1">
    <location>
        <begin position="227"/>
        <end position="250"/>
    </location>
</feature>
<reference evidence="2" key="1">
    <citation type="journal article" date="2014" name="Parasit. Vectors">
        <title>Characterization of the complete mitochondrial genomes of Nematodirus oiratianus and Nematodirus spathiger of small ruminants.</title>
        <authorList>
            <person name="Zhao G.H."/>
            <person name="Jia Y.Q."/>
            <person name="Cheng W.Y."/>
            <person name="Zhao W."/>
            <person name="Bian Q.Q."/>
            <person name="Liu G.H."/>
        </authorList>
    </citation>
    <scope>NUCLEOTIDE SEQUENCE</scope>
</reference>
<evidence type="ECO:0000256" key="1">
    <source>
        <dbReference type="SAM" id="Phobius"/>
    </source>
</evidence>
<keyword evidence="1" id="KW-0472">Membrane</keyword>
<dbReference type="EMBL" id="KF573749">
    <property type="protein sequence ID" value="AGZ64195.1"/>
    <property type="molecule type" value="Genomic_DNA"/>
</dbReference>
<keyword evidence="1" id="KW-1133">Transmembrane helix</keyword>
<feature type="transmembrane region" description="Helical" evidence="1">
    <location>
        <begin position="117"/>
        <end position="139"/>
    </location>
</feature>